<gene>
    <name evidence="13" type="primary">LOC106814866</name>
</gene>
<dbReference type="PANTHER" id="PTHR10110:SF98">
    <property type="entry name" value="SODIUM_HYDROGEN EXCHANGER"/>
    <property type="match status" value="1"/>
</dbReference>
<evidence type="ECO:0000256" key="4">
    <source>
        <dbReference type="ARBA" id="ARBA00022989"/>
    </source>
</evidence>
<dbReference type="Proteomes" id="UP000695022">
    <property type="component" value="Unplaced"/>
</dbReference>
<evidence type="ECO:0000256" key="5">
    <source>
        <dbReference type="ARBA" id="ARBA00023053"/>
    </source>
</evidence>
<keyword evidence="2 9" id="KW-0813">Transport</keyword>
<evidence type="ECO:0000256" key="10">
    <source>
        <dbReference type="SAM" id="Phobius"/>
    </source>
</evidence>
<evidence type="ECO:0000259" key="11">
    <source>
        <dbReference type="Pfam" id="PF00999"/>
    </source>
</evidence>
<comment type="similarity">
    <text evidence="9">Belongs to the monovalent cation:proton antiporter 1 (CPA1) transporter (TC 2.A.36) family.</text>
</comment>
<dbReference type="InterPro" id="IPR004709">
    <property type="entry name" value="NaH_exchanger"/>
</dbReference>
<protein>
    <recommendedName>
        <fullName evidence="9">Sodium/hydrogen exchanger</fullName>
    </recommendedName>
</protein>
<dbReference type="GeneID" id="106814866"/>
<keyword evidence="8 9" id="KW-0739">Sodium transport</keyword>
<accession>A0ABM1ERA4</accession>
<keyword evidence="3 9" id="KW-0812">Transmembrane</keyword>
<feature type="transmembrane region" description="Helical" evidence="10">
    <location>
        <begin position="243"/>
        <end position="265"/>
    </location>
</feature>
<keyword evidence="12" id="KW-1185">Reference proteome</keyword>
<evidence type="ECO:0000256" key="3">
    <source>
        <dbReference type="ARBA" id="ARBA00022692"/>
    </source>
</evidence>
<feature type="transmembrane region" description="Helical" evidence="10">
    <location>
        <begin position="122"/>
        <end position="150"/>
    </location>
</feature>
<keyword evidence="9" id="KW-0050">Antiport</keyword>
<evidence type="ECO:0000256" key="2">
    <source>
        <dbReference type="ARBA" id="ARBA00022448"/>
    </source>
</evidence>
<keyword evidence="7 10" id="KW-0472">Membrane</keyword>
<dbReference type="InterPro" id="IPR006153">
    <property type="entry name" value="Cation/H_exchanger_TM"/>
</dbReference>
<comment type="subcellular location">
    <subcellularLocation>
        <location evidence="1">Membrane</location>
        <topology evidence="1">Multi-pass membrane protein</topology>
    </subcellularLocation>
</comment>
<evidence type="ECO:0000313" key="12">
    <source>
        <dbReference type="Proteomes" id="UP000695022"/>
    </source>
</evidence>
<evidence type="ECO:0000256" key="6">
    <source>
        <dbReference type="ARBA" id="ARBA00023065"/>
    </source>
</evidence>
<evidence type="ECO:0000256" key="7">
    <source>
        <dbReference type="ARBA" id="ARBA00023136"/>
    </source>
</evidence>
<proteinExistence type="inferred from homology"/>
<dbReference type="NCBIfam" id="TIGR00840">
    <property type="entry name" value="b_cpa1"/>
    <property type="match status" value="1"/>
</dbReference>
<dbReference type="RefSeq" id="XP_014674725.1">
    <property type="nucleotide sequence ID" value="XM_014819239.1"/>
</dbReference>
<feature type="transmembrane region" description="Helical" evidence="10">
    <location>
        <begin position="312"/>
        <end position="330"/>
    </location>
</feature>
<evidence type="ECO:0000256" key="1">
    <source>
        <dbReference type="ARBA" id="ARBA00004141"/>
    </source>
</evidence>
<evidence type="ECO:0000313" key="13">
    <source>
        <dbReference type="RefSeq" id="XP_014674725.1"/>
    </source>
</evidence>
<keyword evidence="5" id="KW-0915">Sodium</keyword>
<reference evidence="13" key="1">
    <citation type="submission" date="2025-08" db="UniProtKB">
        <authorList>
            <consortium name="RefSeq"/>
        </authorList>
    </citation>
    <scope>IDENTIFICATION</scope>
</reference>
<keyword evidence="4 10" id="KW-1133">Transmembrane helix</keyword>
<feature type="transmembrane region" description="Helical" evidence="10">
    <location>
        <begin position="277"/>
        <end position="300"/>
    </location>
</feature>
<evidence type="ECO:0000256" key="9">
    <source>
        <dbReference type="RuleBase" id="RU003722"/>
    </source>
</evidence>
<dbReference type="Pfam" id="PF00999">
    <property type="entry name" value="Na_H_Exchanger"/>
    <property type="match status" value="1"/>
</dbReference>
<evidence type="ECO:0000256" key="8">
    <source>
        <dbReference type="ARBA" id="ARBA00023201"/>
    </source>
</evidence>
<dbReference type="InterPro" id="IPR018422">
    <property type="entry name" value="Cation/H_exchanger_CPA1"/>
</dbReference>
<organism evidence="12 13">
    <name type="scientific">Priapulus caudatus</name>
    <name type="common">Priapulid worm</name>
    <dbReference type="NCBI Taxonomy" id="37621"/>
    <lineage>
        <taxon>Eukaryota</taxon>
        <taxon>Metazoa</taxon>
        <taxon>Ecdysozoa</taxon>
        <taxon>Scalidophora</taxon>
        <taxon>Priapulida</taxon>
        <taxon>Priapulimorpha</taxon>
        <taxon>Priapulimorphida</taxon>
        <taxon>Priapulidae</taxon>
        <taxon>Priapulus</taxon>
    </lineage>
</organism>
<feature type="domain" description="Cation/H+ exchanger transmembrane" evidence="11">
    <location>
        <begin position="100"/>
        <end position="330"/>
    </location>
</feature>
<dbReference type="PANTHER" id="PTHR10110">
    <property type="entry name" value="SODIUM/HYDROGEN EXCHANGER"/>
    <property type="match status" value="1"/>
</dbReference>
<feature type="transmembrane region" description="Helical" evidence="10">
    <location>
        <begin position="170"/>
        <end position="192"/>
    </location>
</feature>
<sequence length="331" mass="37574">MTGIQQQGRCNRAPITCLKAYSSSNDMQVLYHMFEAYTALTHANIVSGGSYHMLKRYTASNTMLNYVQVLYHMLKVLYHMFEGVRYHHVEAYPALTHATHVLYHMFEAYVEIGLTNIRAVDIIAGICSFVVVGLGGTLIGVIFGMLTGFVTRFTDHVRVIEPIYVFLMGYMSYLTAEMFHLSGIQWATFCGITMRQYVEANISQKSHTTVKYWLKMLSSCAETIIFMFLGLSTVTDDHHWDTVFVFATVGFCLVYRFMSVAIFTFAANKIRLNRLNWVEQFIMAYGGIRGGVAFCLVILLNEHMIPRAMKNMFTTATLAVVFSTIFVQGIP</sequence>
<name>A0ABM1ERA4_PRICU</name>
<keyword evidence="6 9" id="KW-0406">Ion transport</keyword>